<feature type="domain" description="YjeF N-terminal" evidence="2">
    <location>
        <begin position="24"/>
        <end position="232"/>
    </location>
</feature>
<comment type="caution">
    <text evidence="1">Lacks conserved residue(s) required for the propagation of feature annotation.</text>
</comment>
<evidence type="ECO:0000313" key="4">
    <source>
        <dbReference type="Proteomes" id="UP000192660"/>
    </source>
</evidence>
<protein>
    <recommendedName>
        <fullName evidence="1">NAD(P)H-hydrate epimerase</fullName>
        <ecNumber evidence="1">5.1.99.6</ecNumber>
    </recommendedName>
    <alternativeName>
        <fullName evidence="1">NAD(P)HX epimerase</fullName>
    </alternativeName>
</protein>
<feature type="binding site" evidence="1">
    <location>
        <position position="75"/>
    </location>
    <ligand>
        <name>K(+)</name>
        <dbReference type="ChEBI" id="CHEBI:29103"/>
    </ligand>
</feature>
<dbReference type="PANTHER" id="PTHR13612">
    <property type="entry name" value="ENHANCER OF MRNA-DECAPPING PROTEIN 3"/>
    <property type="match status" value="1"/>
</dbReference>
<comment type="catalytic activity">
    <reaction evidence="1">
        <text>(6R)-NADHX = (6S)-NADHX</text>
        <dbReference type="Rhea" id="RHEA:32215"/>
        <dbReference type="ChEBI" id="CHEBI:64074"/>
        <dbReference type="ChEBI" id="CHEBI:64075"/>
        <dbReference type="EC" id="5.1.99.6"/>
    </reaction>
</comment>
<keyword evidence="1" id="KW-0520">NAD</keyword>
<dbReference type="InterPro" id="IPR004443">
    <property type="entry name" value="YjeF_N_dom"/>
</dbReference>
<comment type="catalytic activity">
    <reaction evidence="1">
        <text>(6R)-NADPHX = (6S)-NADPHX</text>
        <dbReference type="Rhea" id="RHEA:32227"/>
        <dbReference type="ChEBI" id="CHEBI:64076"/>
        <dbReference type="ChEBI" id="CHEBI:64077"/>
        <dbReference type="EC" id="5.1.99.6"/>
    </reaction>
</comment>
<dbReference type="EC" id="5.1.99.6" evidence="1"/>
<keyword evidence="4" id="KW-1185">Reference proteome</keyword>
<dbReference type="OrthoDB" id="9806925at2"/>
<dbReference type="PANTHER" id="PTHR13612:SF0">
    <property type="entry name" value="ENHANCER OF MRNA-DECAPPING PROTEIN 3"/>
    <property type="match status" value="1"/>
</dbReference>
<sequence>MAEGTRYYTWAMTQWIPAITSHEMQDVDEALFKMGYDLRQLMENAGAAMAYLAARYLHENPAGKKIAVLCGHGHNGGGGMVAARRLHIYGAQPEVLVPAGTLKPVTWHQRRLLENMGVRVSQISRVDEQSWQTIIGADLVIDALVGYGLKGPLSGVVADMLNHVGTMSCPVISLDVPSGLSSDGEILNGAIIEATATMTLALPKKGLVMPQAQGYVGDLYLADIGVPGELYRKMGWSMAPIFNGSPYIPLTDTKTGEEGDR</sequence>
<reference evidence="4" key="1">
    <citation type="submission" date="2017-04" db="EMBL/GenBank/DDBJ databases">
        <authorList>
            <person name="Varghese N."/>
            <person name="Submissions S."/>
        </authorList>
    </citation>
    <scope>NUCLEOTIDE SEQUENCE [LARGE SCALE GENOMIC DNA]</scope>
    <source>
        <strain evidence="4">DSM 9293</strain>
    </source>
</reference>
<evidence type="ECO:0000259" key="2">
    <source>
        <dbReference type="PROSITE" id="PS51385"/>
    </source>
</evidence>
<keyword evidence="1" id="KW-0521">NADP</keyword>
<gene>
    <name evidence="1" type="primary">nnrE</name>
    <name evidence="3" type="ORF">SAMN00768000_0894</name>
</gene>
<dbReference type="GO" id="GO:0000166">
    <property type="term" value="F:nucleotide binding"/>
    <property type="evidence" value="ECO:0007669"/>
    <property type="project" value="UniProtKB-KW"/>
</dbReference>
<comment type="function">
    <text evidence="1">Catalyzes the epimerization of the S- and R-forms of NAD(P)HX, a damaged form of NAD(P)H that is a result of enzymatic or heat-dependent hydration. This is a prerequisite for the S-specific NAD(P)H-hydrate dehydratase to allow the repair of both epimers of NAD(P)HX.</text>
</comment>
<accession>A0A1W1WA35</accession>
<organism evidence="3 4">
    <name type="scientific">Sulfobacillus thermosulfidooxidans (strain DSM 9293 / VKM B-1269 / AT-1)</name>
    <dbReference type="NCBI Taxonomy" id="929705"/>
    <lineage>
        <taxon>Bacteria</taxon>
        <taxon>Bacillati</taxon>
        <taxon>Bacillota</taxon>
        <taxon>Clostridia</taxon>
        <taxon>Eubacteriales</taxon>
        <taxon>Clostridiales Family XVII. Incertae Sedis</taxon>
        <taxon>Sulfobacillus</taxon>
    </lineage>
</organism>
<evidence type="ECO:0000313" key="3">
    <source>
        <dbReference type="EMBL" id="SMC03072.1"/>
    </source>
</evidence>
<comment type="similarity">
    <text evidence="1">Belongs to the NnrE/AIBP family.</text>
</comment>
<dbReference type="GO" id="GO:0003729">
    <property type="term" value="F:mRNA binding"/>
    <property type="evidence" value="ECO:0007669"/>
    <property type="project" value="TreeGrafter"/>
</dbReference>
<dbReference type="RefSeq" id="WP_084660920.1">
    <property type="nucleotide sequence ID" value="NZ_FWWY01000001.1"/>
</dbReference>
<dbReference type="GO" id="GO:0000932">
    <property type="term" value="C:P-body"/>
    <property type="evidence" value="ECO:0007669"/>
    <property type="project" value="TreeGrafter"/>
</dbReference>
<evidence type="ECO:0000256" key="1">
    <source>
        <dbReference type="HAMAP-Rule" id="MF_01966"/>
    </source>
</evidence>
<dbReference type="SUPFAM" id="SSF64153">
    <property type="entry name" value="YjeF N-terminal domain-like"/>
    <property type="match status" value="1"/>
</dbReference>
<dbReference type="GO" id="GO:0031087">
    <property type="term" value="P:deadenylation-independent decapping of nuclear-transcribed mRNA"/>
    <property type="evidence" value="ECO:0007669"/>
    <property type="project" value="TreeGrafter"/>
</dbReference>
<feature type="binding site" evidence="1">
    <location>
        <begin position="74"/>
        <end position="78"/>
    </location>
    <ligand>
        <name>(6S)-NADPHX</name>
        <dbReference type="ChEBI" id="CHEBI:64076"/>
    </ligand>
</feature>
<feature type="binding site" evidence="1">
    <location>
        <position position="175"/>
    </location>
    <ligand>
        <name>(6S)-NADPHX</name>
        <dbReference type="ChEBI" id="CHEBI:64076"/>
    </ligand>
</feature>
<dbReference type="Proteomes" id="UP000192660">
    <property type="component" value="Unassembled WGS sequence"/>
</dbReference>
<dbReference type="Gene3D" id="3.40.50.10260">
    <property type="entry name" value="YjeF N-terminal domain"/>
    <property type="match status" value="1"/>
</dbReference>
<dbReference type="InterPro" id="IPR036652">
    <property type="entry name" value="YjeF_N_dom_sf"/>
</dbReference>
<keyword evidence="1" id="KW-0413">Isomerase</keyword>
<dbReference type="GO" id="GO:0052856">
    <property type="term" value="F:NAD(P)HX epimerase activity"/>
    <property type="evidence" value="ECO:0007669"/>
    <property type="project" value="UniProtKB-UniRule"/>
</dbReference>
<dbReference type="EMBL" id="FWWY01000001">
    <property type="protein sequence ID" value="SMC03072.1"/>
    <property type="molecule type" value="Genomic_DNA"/>
</dbReference>
<comment type="cofactor">
    <cofactor evidence="1">
        <name>K(+)</name>
        <dbReference type="ChEBI" id="CHEBI:29103"/>
    </cofactor>
    <text evidence="1">Binds 1 potassium ion per subunit.</text>
</comment>
<feature type="binding site" evidence="1">
    <location>
        <position position="178"/>
    </location>
    <ligand>
        <name>K(+)</name>
        <dbReference type="ChEBI" id="CHEBI:29103"/>
    </ligand>
</feature>
<dbReference type="HAMAP" id="MF_01966">
    <property type="entry name" value="NADHX_epimerase"/>
    <property type="match status" value="1"/>
</dbReference>
<dbReference type="GO" id="GO:0046872">
    <property type="term" value="F:metal ion binding"/>
    <property type="evidence" value="ECO:0007669"/>
    <property type="project" value="UniProtKB-KW"/>
</dbReference>
<keyword evidence="1" id="KW-0479">Metal-binding</keyword>
<keyword evidence="1" id="KW-0547">Nucleotide-binding</keyword>
<dbReference type="AlphaFoldDB" id="A0A1W1WA35"/>
<feature type="binding site" evidence="1">
    <location>
        <position position="142"/>
    </location>
    <ligand>
        <name>K(+)</name>
        <dbReference type="ChEBI" id="CHEBI:29103"/>
    </ligand>
</feature>
<dbReference type="Pfam" id="PF03853">
    <property type="entry name" value="YjeF_N"/>
    <property type="match status" value="1"/>
</dbReference>
<name>A0A1W1WA35_SULTA</name>
<dbReference type="PROSITE" id="PS51385">
    <property type="entry name" value="YJEF_N"/>
    <property type="match status" value="1"/>
</dbReference>
<dbReference type="STRING" id="28034.BFX07_09235"/>
<keyword evidence="1" id="KW-0630">Potassium</keyword>
<dbReference type="GO" id="GO:0033962">
    <property type="term" value="P:P-body assembly"/>
    <property type="evidence" value="ECO:0007669"/>
    <property type="project" value="TreeGrafter"/>
</dbReference>
<feature type="binding site" evidence="1">
    <location>
        <begin position="146"/>
        <end position="152"/>
    </location>
    <ligand>
        <name>(6S)-NADPHX</name>
        <dbReference type="ChEBI" id="CHEBI:64076"/>
    </ligand>
</feature>
<proteinExistence type="inferred from homology"/>
<dbReference type="NCBIfam" id="TIGR00197">
    <property type="entry name" value="yjeF_nterm"/>
    <property type="match status" value="1"/>
</dbReference>